<name>A0A8H7HT48_9AGAM</name>
<proteinExistence type="predicted"/>
<feature type="region of interest" description="Disordered" evidence="1">
    <location>
        <begin position="337"/>
        <end position="375"/>
    </location>
</feature>
<feature type="region of interest" description="Disordered" evidence="1">
    <location>
        <begin position="277"/>
        <end position="320"/>
    </location>
</feature>
<protein>
    <submittedName>
        <fullName evidence="2">Uncharacterized protein</fullName>
    </submittedName>
</protein>
<feature type="compositionally biased region" description="Polar residues" evidence="1">
    <location>
        <begin position="291"/>
        <end position="320"/>
    </location>
</feature>
<feature type="non-terminal residue" evidence="2">
    <location>
        <position position="1"/>
    </location>
</feature>
<feature type="region of interest" description="Disordered" evidence="1">
    <location>
        <begin position="112"/>
        <end position="142"/>
    </location>
</feature>
<feature type="compositionally biased region" description="Polar residues" evidence="1">
    <location>
        <begin position="133"/>
        <end position="142"/>
    </location>
</feature>
<dbReference type="OrthoDB" id="3238797at2759"/>
<evidence type="ECO:0000313" key="2">
    <source>
        <dbReference type="EMBL" id="KAF8708269.1"/>
    </source>
</evidence>
<dbReference type="Proteomes" id="UP000602905">
    <property type="component" value="Unassembled WGS sequence"/>
</dbReference>
<feature type="region of interest" description="Disordered" evidence="1">
    <location>
        <begin position="458"/>
        <end position="495"/>
    </location>
</feature>
<evidence type="ECO:0000313" key="3">
    <source>
        <dbReference type="Proteomes" id="UP000602905"/>
    </source>
</evidence>
<gene>
    <name evidence="2" type="ORF">RHS03_03788</name>
</gene>
<feature type="region of interest" description="Disordered" evidence="1">
    <location>
        <begin position="155"/>
        <end position="183"/>
    </location>
</feature>
<dbReference type="AlphaFoldDB" id="A0A8H7HT48"/>
<comment type="caution">
    <text evidence="2">The sequence shown here is derived from an EMBL/GenBank/DDBJ whole genome shotgun (WGS) entry which is preliminary data.</text>
</comment>
<feature type="region of interest" description="Disordered" evidence="1">
    <location>
        <begin position="195"/>
        <end position="233"/>
    </location>
</feature>
<feature type="compositionally biased region" description="Polar residues" evidence="1">
    <location>
        <begin position="155"/>
        <end position="168"/>
    </location>
</feature>
<feature type="compositionally biased region" description="Polar residues" evidence="1">
    <location>
        <begin position="112"/>
        <end position="121"/>
    </location>
</feature>
<reference evidence="2" key="1">
    <citation type="submission" date="2020-09" db="EMBL/GenBank/DDBJ databases">
        <title>Comparative genome analyses of four rice-infecting Rhizoctonia solani isolates reveal extensive enrichment of homogalacturonan modification genes.</title>
        <authorList>
            <person name="Lee D.-Y."/>
            <person name="Jeon J."/>
            <person name="Kim K.-T."/>
            <person name="Cheong K."/>
            <person name="Song H."/>
            <person name="Choi G."/>
            <person name="Ko J."/>
            <person name="Opiyo S.O."/>
            <person name="Zuo S."/>
            <person name="Madhav S."/>
            <person name="Lee Y.-H."/>
            <person name="Wang G.-L."/>
        </authorList>
    </citation>
    <scope>NUCLEOTIDE SEQUENCE</scope>
    <source>
        <strain evidence="2">AG1-IA WGL</strain>
    </source>
</reference>
<evidence type="ECO:0000256" key="1">
    <source>
        <dbReference type="SAM" id="MobiDB-lite"/>
    </source>
</evidence>
<sequence length="495" mass="54058">MRSYPRSSHAPSPYSISKPRAMSIYVAQARSYRLTEQGQYWGDTAQPLETTDSFVQHSTTSNFAYGDPSNGGWPGYASPSVTHHNVNFASTCASDRCTFATALVQSPFQPLLASSPTSQEHLPSRSPSRSSPTNVTPYANTGNYCPPSYTDSIALPNSFSSPHPQTPSYDHAAKIPSESNHPSASFISAQYHYPPARQDQTGFDNSYSAAFDGAYHSSGGPEPTHSEHSNTPQAQSLYNSQASSYATYDNRRGSAVGSEHPYSYSVHEPHDNIYSQGAEQSASPFAISPPYSASPTAHTPNSSQAPPIQEPTSPQRHGIGSTNAVRRRVGIMLHAQQCQQVEQTERSRARMGSSKGRRDKLTPTIDGSREGQDASAKYKAAYERIRLQRDFYERAASSLVHQVDILGGDPMQASRQASKEGELDSKAARILISSLQRELESLRAKLIETQKEIYSLRQSCDDSSRSVSSGYFIEEGDDNSPLSAAPVTVCTHRRK</sequence>
<feature type="compositionally biased region" description="Polar residues" evidence="1">
    <location>
        <begin position="198"/>
        <end position="208"/>
    </location>
</feature>
<accession>A0A8H7HT48</accession>
<organism evidence="2 3">
    <name type="scientific">Rhizoctonia solani</name>
    <dbReference type="NCBI Taxonomy" id="456999"/>
    <lineage>
        <taxon>Eukaryota</taxon>
        <taxon>Fungi</taxon>
        <taxon>Dikarya</taxon>
        <taxon>Basidiomycota</taxon>
        <taxon>Agaricomycotina</taxon>
        <taxon>Agaricomycetes</taxon>
        <taxon>Cantharellales</taxon>
        <taxon>Ceratobasidiaceae</taxon>
        <taxon>Rhizoctonia</taxon>
    </lineage>
</organism>
<dbReference type="EMBL" id="JACYCD010000049">
    <property type="protein sequence ID" value="KAF8708269.1"/>
    <property type="molecule type" value="Genomic_DNA"/>
</dbReference>